<protein>
    <submittedName>
        <fullName evidence="2">Acyl dehydratase</fullName>
    </submittedName>
</protein>
<dbReference type="SUPFAM" id="SSF54637">
    <property type="entry name" value="Thioesterase/thiol ester dehydrase-isomerase"/>
    <property type="match status" value="1"/>
</dbReference>
<dbReference type="RefSeq" id="WP_073354666.1">
    <property type="nucleotide sequence ID" value="NZ_FQUZ01000005.1"/>
</dbReference>
<evidence type="ECO:0000313" key="2">
    <source>
        <dbReference type="EMBL" id="SHE67850.1"/>
    </source>
</evidence>
<dbReference type="InterPro" id="IPR002539">
    <property type="entry name" value="MaoC-like_dom"/>
</dbReference>
<dbReference type="PANTHER" id="PTHR43664">
    <property type="entry name" value="MONOAMINE OXIDASE-RELATED"/>
    <property type="match status" value="1"/>
</dbReference>
<dbReference type="STRING" id="1122156.SAMN02745117_00681"/>
<reference evidence="2 3" key="1">
    <citation type="submission" date="2016-11" db="EMBL/GenBank/DDBJ databases">
        <authorList>
            <person name="Jaros S."/>
            <person name="Januszkiewicz K."/>
            <person name="Wedrychowicz H."/>
        </authorList>
    </citation>
    <scope>NUCLEOTIDE SEQUENCE [LARGE SCALE GENOMIC DNA]</scope>
    <source>
        <strain evidence="2 3">DSM 16112</strain>
    </source>
</reference>
<keyword evidence="3" id="KW-1185">Reference proteome</keyword>
<dbReference type="OrthoDB" id="6703795at2"/>
<organism evidence="2 3">
    <name type="scientific">Lampropedia hyalina DSM 16112</name>
    <dbReference type="NCBI Taxonomy" id="1122156"/>
    <lineage>
        <taxon>Bacteria</taxon>
        <taxon>Pseudomonadati</taxon>
        <taxon>Pseudomonadota</taxon>
        <taxon>Betaproteobacteria</taxon>
        <taxon>Burkholderiales</taxon>
        <taxon>Comamonadaceae</taxon>
        <taxon>Lampropedia</taxon>
    </lineage>
</organism>
<dbReference type="InterPro" id="IPR029069">
    <property type="entry name" value="HotDog_dom_sf"/>
</dbReference>
<sequence length="162" mass="17969">MAGLYFEQFEIGQVFQHDIRRTVTETDNLMFCALTHNPAAIHLDAEYSKGTEFGQPLVNSVFTLGLMVGVSVGDTTLGTTVGNLGWDEVRFPKPVFVGDTLRIETSVQEKRESRSRPHNGIVVFQHRAYNQRGELVGSCSRTALMFRLPASGTNDTDTLETT</sequence>
<feature type="domain" description="MaoC-like" evidence="1">
    <location>
        <begin position="10"/>
        <end position="120"/>
    </location>
</feature>
<dbReference type="Pfam" id="PF01575">
    <property type="entry name" value="MaoC_dehydratas"/>
    <property type="match status" value="1"/>
</dbReference>
<dbReference type="InterPro" id="IPR052342">
    <property type="entry name" value="MCH/BMMD"/>
</dbReference>
<dbReference type="Gene3D" id="3.10.129.10">
    <property type="entry name" value="Hotdog Thioesterase"/>
    <property type="match status" value="1"/>
</dbReference>
<dbReference type="AlphaFoldDB" id="A0A1M4VG54"/>
<accession>A0A1M4VG54</accession>
<dbReference type="CDD" id="cd03451">
    <property type="entry name" value="FkbR2"/>
    <property type="match status" value="1"/>
</dbReference>
<name>A0A1M4VG54_9BURK</name>
<evidence type="ECO:0000313" key="3">
    <source>
        <dbReference type="Proteomes" id="UP000184327"/>
    </source>
</evidence>
<evidence type="ECO:0000259" key="1">
    <source>
        <dbReference type="Pfam" id="PF01575"/>
    </source>
</evidence>
<proteinExistence type="predicted"/>
<dbReference type="EMBL" id="FQUZ01000005">
    <property type="protein sequence ID" value="SHE67850.1"/>
    <property type="molecule type" value="Genomic_DNA"/>
</dbReference>
<dbReference type="Proteomes" id="UP000184327">
    <property type="component" value="Unassembled WGS sequence"/>
</dbReference>
<gene>
    <name evidence="2" type="ORF">SAMN02745117_00681</name>
</gene>
<dbReference type="PANTHER" id="PTHR43664:SF1">
    <property type="entry name" value="BETA-METHYLMALYL-COA DEHYDRATASE"/>
    <property type="match status" value="1"/>
</dbReference>